<dbReference type="Pfam" id="PF02463">
    <property type="entry name" value="SMC_N"/>
    <property type="match status" value="1"/>
</dbReference>
<evidence type="ECO:0000256" key="8">
    <source>
        <dbReference type="ARBA" id="ARBA00022691"/>
    </source>
</evidence>
<name>A0A2V1B136_9ASCO</name>
<dbReference type="GO" id="GO:0065003">
    <property type="term" value="P:protein-containing complex assembly"/>
    <property type="evidence" value="ECO:0007669"/>
    <property type="project" value="UniProtKB-ARBA"/>
</dbReference>
<dbReference type="GO" id="GO:0032259">
    <property type="term" value="P:methylation"/>
    <property type="evidence" value="ECO:0007669"/>
    <property type="project" value="UniProtKB-KW"/>
</dbReference>
<dbReference type="RefSeq" id="XP_025344466.1">
    <property type="nucleotide sequence ID" value="XM_025487450.1"/>
</dbReference>
<dbReference type="CDD" id="cd03275">
    <property type="entry name" value="ABC_SMC1_euk"/>
    <property type="match status" value="2"/>
</dbReference>
<dbReference type="GO" id="GO:0051301">
    <property type="term" value="P:cell division"/>
    <property type="evidence" value="ECO:0007669"/>
    <property type="project" value="UniProtKB-KW"/>
</dbReference>
<evidence type="ECO:0000256" key="7">
    <source>
        <dbReference type="ARBA" id="ARBA00022679"/>
    </source>
</evidence>
<feature type="binding site" evidence="13">
    <location>
        <position position="1660"/>
    </location>
    <ligand>
        <name>S-adenosyl-L-methionine</name>
        <dbReference type="ChEBI" id="CHEBI:59789"/>
    </ligand>
</feature>
<dbReference type="InterPro" id="IPR027417">
    <property type="entry name" value="P-loop_NTPase"/>
</dbReference>
<sequence length="1737" mass="197068">MGRLLGLELHNFKSYKGTANVGLGDSAFTSIIGPNGAGKSNMMDAMSFVLGVQSYHLRSSGLKDLIYRGRIDDSEATQACDSAYVKAIYEKDTGEQMVLQRSINSAGTSEYKINDKSVTALQYTMMLKGENILVKARNFLVFQGDIENVASQEPKQLSHLIETISGSAEYANDYDRLRDEKEKAVELHAEVFSRKRNLTTESKQYKEQMREREIFEEKLGDKNKFLKVSHLYKLFHNERRHFRLKGDLRSNSEKVQASKQKLTAAEESFKSLAAESTAQELEVKQKEAKIAQLRQSSEGAKRSLLPTKSSKKLLENKMSLTERKIKDLEADIRVQIDQEQALQSKLDETEAQYTAFKDKIAELERSVNIPAEGIKEYEELRNQFLADSGSSLERDLAVLHADKSTIEMSLKDLELQKDQSDTRIMELESNVQLNLGSALHDLNAKLQDLEQIKTSKLREKEALQKQQEAVSFKLLELNTELRDVLSRLEEVSSEQKESKKQRELRDNVAMLKALMPEGSIKGLVYELVHASQRKYELALSTVLGADFDSIIVDSTATAHKCIETLKERRAGLASFIPLNSVVNEAMNLNYLRSLHEEARPAIDVVKYDDPALERAVQYVVGNTMIVDNLETARVVKWNSSNELHCKVVSLDGSVIHKAGLMTGGQQDKRAGATARWSKDEMNRLLKRKDEISAELERAAAEKPSSIESNSLSEEISQIDAQRPSITSQIAVFERQVFERNQEIAFLKESGDEVTDRFERKKQDLESLQSEILKFEESIQHLQEKVYSSFCAKYGLRSINDYEVLHGSALRARSRERSEFEKSIASLRNQLEFQRDRLQETEARRAKLEAGNATTNEELVKVNEDIVVAEENLQKLEEEIEAESTMKVTLVDTLQAKIREATSKESEVKDIEYELKSITREVTHLEEALMKVDAERFNMLKNCKIEDVDLPLEDGFLDAISLDVENISQVAYQVHIDYGLLETKYQESYSARTEAEIKARIETIENELHALTPNAKALERLQEVDQKLKEFDREFNKAKHEVNKVTSKFNEVRDKRKELFMNAFTHISDNIDKVYKSLTKSNASPLGGSAYLTLEDDESPFAAGVKYHAMPPLKRFRDMELLSGGEKTMAALALLFAIHSFQPSPFFVLDEIDAALDNSNVKKIARYIKENAGPSFQFIVISLKSTMFENSDSLVGIYRDQRENCSKTVSLDLRQYPEEHETIAVPEAHQIAAKSTKRGTTDQTSRDNVRQREIHDLLKSQHDITLDDVKIPEHLIYKYLFHKKYDEVRIDEVKVLDMTNEGDGLALVPRAKYDSDADEKARTVVIIPKTVTGDIVSISLRRHHMFFAEAELISVSRKSRRQSKRNDRHVVCQHFSNCSGCQLQMLGYDDQLEFKKANIEKAYRYFYPEIYSSLPSDFASVIPSPMQYAYRTKLTPHATVPKGLTQDELPLPVGFLDTRVGQPIVDVDSCPVASPVINSILPLEKERFNKELAQKLSGESKLKVDPTFTLRSSIRIDHNTGEFDEVCLTKKKNVVTEKIGDHVFQFEVNEFFQNNRSILPTLLDFIKFNLKDIPYNYIVDSYCGSGFLGIGLSSTLPDNGKLFGIEIASKAIKYATHNAQINGLHVPTKAVFVEGNSDDMFGTSEFAECGAVGEEAVVLMNPSRKGSTRTFMKQLLEFRPKAVVYISCNPFTQARDLADFEALQRNSSTKYRIKTVMGFDFYPQTKHVESVAILELVE</sequence>
<dbReference type="GO" id="GO:0016887">
    <property type="term" value="F:ATP hydrolysis activity"/>
    <property type="evidence" value="ECO:0007669"/>
    <property type="project" value="InterPro"/>
</dbReference>
<keyword evidence="12" id="KW-0131">Cell cycle</keyword>
<dbReference type="SUPFAM" id="SSF53335">
    <property type="entry name" value="S-adenosyl-L-methionine-dependent methyltransferases"/>
    <property type="match status" value="1"/>
</dbReference>
<dbReference type="Gene3D" id="3.40.50.300">
    <property type="entry name" value="P-loop containing nucleotide triphosphate hydrolases"/>
    <property type="match status" value="2"/>
</dbReference>
<organism evidence="17 18">
    <name type="scientific">Candidozyma haemuli</name>
    <dbReference type="NCBI Taxonomy" id="45357"/>
    <lineage>
        <taxon>Eukaryota</taxon>
        <taxon>Fungi</taxon>
        <taxon>Dikarya</taxon>
        <taxon>Ascomycota</taxon>
        <taxon>Saccharomycotina</taxon>
        <taxon>Pichiomycetes</taxon>
        <taxon>Metschnikowiaceae</taxon>
        <taxon>Candidozyma</taxon>
    </lineage>
</organism>
<feature type="coiled-coil region" evidence="15">
    <location>
        <begin position="410"/>
        <end position="494"/>
    </location>
</feature>
<reference evidence="17 18" key="1">
    <citation type="submission" date="2017-12" db="EMBL/GenBank/DDBJ databases">
        <title>Genome Sequence of a Multidrug-Resistant Candida haemulonii Isolate from a Patient with Chronic Leg Ulcers in Israel.</title>
        <authorList>
            <person name="Chow N.A."/>
            <person name="Gade L."/>
            <person name="Batra D."/>
            <person name="Rowe L.A."/>
            <person name="Ben-Ami R."/>
            <person name="Loparev V.N."/>
            <person name="Litvintseva A.P."/>
        </authorList>
    </citation>
    <scope>NUCLEOTIDE SEQUENCE [LARGE SCALE GENOMIC DNA]</scope>
    <source>
        <strain evidence="17 18">B11899</strain>
    </source>
</reference>
<evidence type="ECO:0000256" key="2">
    <source>
        <dbReference type="ARBA" id="ARBA00004286"/>
    </source>
</evidence>
<dbReference type="EMBL" id="PKFO01000011">
    <property type="protein sequence ID" value="PVH23526.1"/>
    <property type="molecule type" value="Genomic_DNA"/>
</dbReference>
<keyword evidence="8 13" id="KW-0949">S-adenosyl-L-methionine</keyword>
<dbReference type="OrthoDB" id="5575062at2759"/>
<dbReference type="GO" id="GO:0007059">
    <property type="term" value="P:chromosome segregation"/>
    <property type="evidence" value="ECO:0007669"/>
    <property type="project" value="UniProtKB-ARBA"/>
</dbReference>
<dbReference type="InterPro" id="IPR003395">
    <property type="entry name" value="RecF/RecN/SMC_N"/>
</dbReference>
<comment type="subcellular location">
    <subcellularLocation>
        <location evidence="2">Chromosome</location>
    </subcellularLocation>
    <subcellularLocation>
        <location evidence="1">Nucleus</location>
    </subcellularLocation>
</comment>
<dbReference type="Gene3D" id="3.40.50.150">
    <property type="entry name" value="Vaccinia Virus protein VP39"/>
    <property type="match status" value="2"/>
</dbReference>
<dbReference type="InterPro" id="IPR036277">
    <property type="entry name" value="SMC_hinge_sf"/>
</dbReference>
<dbReference type="PANTHER" id="PTHR18937">
    <property type="entry name" value="STRUCTURAL MAINTENANCE OF CHROMOSOMES SMC FAMILY MEMBER"/>
    <property type="match status" value="1"/>
</dbReference>
<evidence type="ECO:0000256" key="3">
    <source>
        <dbReference type="ARBA" id="ARBA00005597"/>
    </source>
</evidence>
<dbReference type="GO" id="GO:0008278">
    <property type="term" value="C:cohesin complex"/>
    <property type="evidence" value="ECO:0007669"/>
    <property type="project" value="InterPro"/>
</dbReference>
<accession>A0A2V1B136</accession>
<dbReference type="PROSITE" id="PS51687">
    <property type="entry name" value="SAM_MT_RNA_M5U"/>
    <property type="match status" value="1"/>
</dbReference>
<dbReference type="GO" id="GO:0003677">
    <property type="term" value="F:DNA binding"/>
    <property type="evidence" value="ECO:0007669"/>
    <property type="project" value="TreeGrafter"/>
</dbReference>
<dbReference type="Gene3D" id="2.40.50.1070">
    <property type="match status" value="1"/>
</dbReference>
<dbReference type="SUPFAM" id="SSF52540">
    <property type="entry name" value="P-loop containing nucleoside triphosphate hydrolases"/>
    <property type="match status" value="1"/>
</dbReference>
<dbReference type="STRING" id="45357.A0A2V1B136"/>
<feature type="active site" description="Nucleophile" evidence="13">
    <location>
        <position position="1687"/>
    </location>
</feature>
<evidence type="ECO:0000256" key="5">
    <source>
        <dbReference type="ARBA" id="ARBA00022603"/>
    </source>
</evidence>
<gene>
    <name evidence="17" type="ORF">CXQ85_003816</name>
</gene>
<evidence type="ECO:0000256" key="13">
    <source>
        <dbReference type="PROSITE-ProRule" id="PRU01024"/>
    </source>
</evidence>
<evidence type="ECO:0000313" key="17">
    <source>
        <dbReference type="EMBL" id="PVH23526.1"/>
    </source>
</evidence>
<dbReference type="GO" id="GO:0005634">
    <property type="term" value="C:nucleus"/>
    <property type="evidence" value="ECO:0007669"/>
    <property type="project" value="UniProtKB-SubCell"/>
</dbReference>
<keyword evidence="5 13" id="KW-0489">Methyltransferase</keyword>
<evidence type="ECO:0000256" key="10">
    <source>
        <dbReference type="ARBA" id="ARBA00023054"/>
    </source>
</evidence>
<evidence type="ECO:0000256" key="11">
    <source>
        <dbReference type="ARBA" id="ARBA00023242"/>
    </source>
</evidence>
<dbReference type="InterPro" id="IPR028468">
    <property type="entry name" value="Smc1_ABC"/>
</dbReference>
<dbReference type="Proteomes" id="UP000244309">
    <property type="component" value="Unassembled WGS sequence"/>
</dbReference>
<dbReference type="Gene3D" id="2.40.50.140">
    <property type="entry name" value="Nucleic acid-binding proteins"/>
    <property type="match status" value="1"/>
</dbReference>
<feature type="coiled-coil region" evidence="15">
    <location>
        <begin position="255"/>
        <end position="366"/>
    </location>
</feature>
<dbReference type="GO" id="GO:0030697">
    <property type="term" value="F:tRNA (uracil(54)-C5)-methyltransferase activity, S-adenosyl methionine-dependent"/>
    <property type="evidence" value="ECO:0007669"/>
    <property type="project" value="InterPro"/>
</dbReference>
<keyword evidence="9" id="KW-0498">Mitosis</keyword>
<comment type="caution">
    <text evidence="17">The sequence shown here is derived from an EMBL/GenBank/DDBJ whole genome shotgun (WGS) entry which is preliminary data.</text>
</comment>
<dbReference type="Gene3D" id="1.20.1060.20">
    <property type="match status" value="1"/>
</dbReference>
<dbReference type="PROSITE" id="PS01230">
    <property type="entry name" value="TRMA_1"/>
    <property type="match status" value="1"/>
</dbReference>
<dbReference type="GO" id="GO:0007062">
    <property type="term" value="P:sister chromatid cohesion"/>
    <property type="evidence" value="ECO:0007669"/>
    <property type="project" value="InterPro"/>
</dbReference>
<dbReference type="SUPFAM" id="SSF75553">
    <property type="entry name" value="Smc hinge domain"/>
    <property type="match status" value="1"/>
</dbReference>
<evidence type="ECO:0000256" key="15">
    <source>
        <dbReference type="SAM" id="Coils"/>
    </source>
</evidence>
<dbReference type="InterPro" id="IPR029063">
    <property type="entry name" value="SAM-dependent_MTases_sf"/>
</dbReference>
<protein>
    <recommendedName>
        <fullName evidence="16">SMC hinge domain-containing protein</fullName>
    </recommendedName>
</protein>
<proteinExistence type="inferred from homology"/>
<keyword evidence="7 13" id="KW-0808">Transferase</keyword>
<evidence type="ECO:0000313" key="18">
    <source>
        <dbReference type="Proteomes" id="UP000244309"/>
    </source>
</evidence>
<evidence type="ECO:0000256" key="6">
    <source>
        <dbReference type="ARBA" id="ARBA00022618"/>
    </source>
</evidence>
<dbReference type="GO" id="GO:0008033">
    <property type="term" value="P:tRNA processing"/>
    <property type="evidence" value="ECO:0007669"/>
    <property type="project" value="InterPro"/>
</dbReference>
<comment type="similarity">
    <text evidence="3">Belongs to the SMC family. SMC1 subfamily.</text>
</comment>
<keyword evidence="6" id="KW-0132">Cell division</keyword>
<keyword evidence="4" id="KW-0158">Chromosome</keyword>
<evidence type="ECO:0000256" key="12">
    <source>
        <dbReference type="ARBA" id="ARBA00023306"/>
    </source>
</evidence>
<dbReference type="SMART" id="SM00968">
    <property type="entry name" value="SMC_hinge"/>
    <property type="match status" value="1"/>
</dbReference>
<dbReference type="InterPro" id="IPR025795">
    <property type="entry name" value="tRNA_(uracil-5-)_MeTrfase"/>
</dbReference>
<feature type="active site" evidence="14">
    <location>
        <position position="1687"/>
    </location>
</feature>
<dbReference type="Gene3D" id="1.10.287.1490">
    <property type="match status" value="1"/>
</dbReference>
<evidence type="ECO:0000259" key="16">
    <source>
        <dbReference type="SMART" id="SM00968"/>
    </source>
</evidence>
<dbReference type="PROSITE" id="PS51622">
    <property type="entry name" value="SAM_MT_RNA_M5U_2"/>
    <property type="match status" value="1"/>
</dbReference>
<dbReference type="InterPro" id="IPR030390">
    <property type="entry name" value="MeTrfase_TrmA_AS"/>
</dbReference>
<feature type="binding site" evidence="13">
    <location>
        <position position="1581"/>
    </location>
    <ligand>
        <name>S-adenosyl-L-methionine</name>
        <dbReference type="ChEBI" id="CHEBI:59789"/>
    </ligand>
</feature>
<dbReference type="VEuPathDB" id="FungiDB:CXQ85_003816"/>
<dbReference type="PANTHER" id="PTHR18937:SF12">
    <property type="entry name" value="STRUCTURAL MAINTENANCE OF CHROMOSOMES PROTEIN"/>
    <property type="match status" value="1"/>
</dbReference>
<dbReference type="GeneID" id="37009146"/>
<dbReference type="InterPro" id="IPR012340">
    <property type="entry name" value="NA-bd_OB-fold"/>
</dbReference>
<evidence type="ECO:0000256" key="14">
    <source>
        <dbReference type="PROSITE-ProRule" id="PRU10015"/>
    </source>
</evidence>
<feature type="domain" description="SMC hinge" evidence="16">
    <location>
        <begin position="518"/>
        <end position="636"/>
    </location>
</feature>
<keyword evidence="11" id="KW-0539">Nucleus</keyword>
<dbReference type="GO" id="GO:0005524">
    <property type="term" value="F:ATP binding"/>
    <property type="evidence" value="ECO:0007669"/>
    <property type="project" value="InterPro"/>
</dbReference>
<feature type="binding site" evidence="13">
    <location>
        <position position="1552"/>
    </location>
    <ligand>
        <name>S-adenosyl-L-methionine</name>
        <dbReference type="ChEBI" id="CHEBI:59789"/>
    </ligand>
</feature>
<dbReference type="Pfam" id="PF06470">
    <property type="entry name" value="SMC_hinge"/>
    <property type="match status" value="1"/>
</dbReference>
<keyword evidence="18" id="KW-1185">Reference proteome</keyword>
<feature type="coiled-coil region" evidence="15">
    <location>
        <begin position="1013"/>
        <end position="1047"/>
    </location>
</feature>
<evidence type="ECO:0000256" key="9">
    <source>
        <dbReference type="ARBA" id="ARBA00022776"/>
    </source>
</evidence>
<evidence type="ECO:0000256" key="4">
    <source>
        <dbReference type="ARBA" id="ARBA00022454"/>
    </source>
</evidence>
<dbReference type="InterPro" id="IPR010280">
    <property type="entry name" value="U5_MeTrfase_fam"/>
</dbReference>
<keyword evidence="10 15" id="KW-0175">Coiled coil</keyword>
<feature type="coiled-coil region" evidence="15">
    <location>
        <begin position="750"/>
        <end position="784"/>
    </location>
</feature>
<dbReference type="InterPro" id="IPR010935">
    <property type="entry name" value="SMC_hinge"/>
</dbReference>
<feature type="coiled-coil region" evidence="15">
    <location>
        <begin position="816"/>
        <end position="934"/>
    </location>
</feature>
<comment type="similarity">
    <text evidence="13">Belongs to the class I-like SAM-binding methyltransferase superfamily. RNA M5U methyltransferase family.</text>
</comment>
<feature type="binding site" evidence="13">
    <location>
        <position position="1605"/>
    </location>
    <ligand>
        <name>S-adenosyl-L-methionine</name>
        <dbReference type="ChEBI" id="CHEBI:59789"/>
    </ligand>
</feature>
<evidence type="ECO:0000256" key="1">
    <source>
        <dbReference type="ARBA" id="ARBA00004123"/>
    </source>
</evidence>
<dbReference type="Gene3D" id="3.30.70.1620">
    <property type="match status" value="1"/>
</dbReference>